<organism evidence="1 2">
    <name type="scientific">Rhizopus microsporus</name>
    <dbReference type="NCBI Taxonomy" id="58291"/>
    <lineage>
        <taxon>Eukaryota</taxon>
        <taxon>Fungi</taxon>
        <taxon>Fungi incertae sedis</taxon>
        <taxon>Mucoromycota</taxon>
        <taxon>Mucoromycotina</taxon>
        <taxon>Mucoromycetes</taxon>
        <taxon>Mucorales</taxon>
        <taxon>Mucorineae</taxon>
        <taxon>Rhizopodaceae</taxon>
        <taxon>Rhizopus</taxon>
    </lineage>
</organism>
<evidence type="ECO:0000313" key="1">
    <source>
        <dbReference type="EMBL" id="ORE22289.1"/>
    </source>
</evidence>
<proteinExistence type="predicted"/>
<sequence length="394" mass="44844">MLASGNTQNLPTDLLDDEKISYIRELFSTYGSNYKFKNGSIYYDCKAKPLNHLKAYYTMTKLCKQSGRKSFTCFPLRKTYIPCYMTINTMILNHHIVLDSPQSKLDKTLIWGKVVNLSSKALKDQGKSKIMKFQGMIQTGSIGVSVLKQNKETSKGGTKGIRMKNDDECQYINKLNGGTISLIAYKYTIDIIKQAKETKSRKFSKLRQNTKPEEIKQSEAYLSKHPASTLNVLQFAEYLKARARMKLSSIVNKQQSDSRLSAKIRKKFGNDSVIVIGDWSAANQKYHLIDKHKTSSLCPTCKNGELEKFAKVPNPRTRQPIVLCHGLQGCTNQECLEPRSQWNKDLVTVLNFKAIMESHRQALCRPSRFQRQTLKRSSTYIKASSSKKTPLYAT</sequence>
<evidence type="ECO:0000313" key="2">
    <source>
        <dbReference type="Proteomes" id="UP000242381"/>
    </source>
</evidence>
<gene>
    <name evidence="1" type="ORF">BCV71DRAFT_260356</name>
</gene>
<protein>
    <submittedName>
        <fullName evidence="1">Uncharacterized protein</fullName>
    </submittedName>
</protein>
<accession>A0A1X0SDI1</accession>
<dbReference type="AlphaFoldDB" id="A0A1X0SDI1"/>
<reference evidence="1 2" key="1">
    <citation type="journal article" date="2016" name="Proc. Natl. Acad. Sci. U.S.A.">
        <title>Lipid metabolic changes in an early divergent fungus govern the establishment of a mutualistic symbiosis with endobacteria.</title>
        <authorList>
            <person name="Lastovetsky O.A."/>
            <person name="Gaspar M.L."/>
            <person name="Mondo S.J."/>
            <person name="LaButti K.M."/>
            <person name="Sandor L."/>
            <person name="Grigoriev I.V."/>
            <person name="Henry S.A."/>
            <person name="Pawlowska T.E."/>
        </authorList>
    </citation>
    <scope>NUCLEOTIDE SEQUENCE [LARGE SCALE GENOMIC DNA]</scope>
    <source>
        <strain evidence="1 2">ATCC 11559</strain>
    </source>
</reference>
<dbReference type="EMBL" id="KV921268">
    <property type="protein sequence ID" value="ORE22289.1"/>
    <property type="molecule type" value="Genomic_DNA"/>
</dbReference>
<dbReference type="VEuPathDB" id="FungiDB:BCV72DRAFT_320723"/>
<name>A0A1X0SDI1_RHIZD</name>
<dbReference type="Proteomes" id="UP000242381">
    <property type="component" value="Unassembled WGS sequence"/>
</dbReference>